<dbReference type="AlphaFoldDB" id="A0AAD9VJ65"/>
<accession>A0AAD9VJ65</accession>
<name>A0AAD9VJ65_9HYME</name>
<evidence type="ECO:0000313" key="1">
    <source>
        <dbReference type="EMBL" id="KAK2576691.1"/>
    </source>
</evidence>
<reference evidence="1" key="2">
    <citation type="journal article" date="2023" name="Commun. Biol.">
        <title>Intrasexual cuticular hydrocarbon dimorphism in a wasp sheds light on hydrocarbon biosynthesis genes in Hymenoptera.</title>
        <authorList>
            <person name="Moris V.C."/>
            <person name="Podsiadlowski L."/>
            <person name="Martin S."/>
            <person name="Oeyen J.P."/>
            <person name="Donath A."/>
            <person name="Petersen M."/>
            <person name="Wilbrandt J."/>
            <person name="Misof B."/>
            <person name="Liedtke D."/>
            <person name="Thamm M."/>
            <person name="Scheiner R."/>
            <person name="Schmitt T."/>
            <person name="Niehuis O."/>
        </authorList>
    </citation>
    <scope>NUCLEOTIDE SEQUENCE</scope>
    <source>
        <strain evidence="1">GBR_01_08_01A</strain>
    </source>
</reference>
<comment type="caution">
    <text evidence="1">The sequence shown here is derived from an EMBL/GenBank/DDBJ whole genome shotgun (WGS) entry which is preliminary data.</text>
</comment>
<organism evidence="1 2">
    <name type="scientific">Odynerus spinipes</name>
    <dbReference type="NCBI Taxonomy" id="1348599"/>
    <lineage>
        <taxon>Eukaryota</taxon>
        <taxon>Metazoa</taxon>
        <taxon>Ecdysozoa</taxon>
        <taxon>Arthropoda</taxon>
        <taxon>Hexapoda</taxon>
        <taxon>Insecta</taxon>
        <taxon>Pterygota</taxon>
        <taxon>Neoptera</taxon>
        <taxon>Endopterygota</taxon>
        <taxon>Hymenoptera</taxon>
        <taxon>Apocrita</taxon>
        <taxon>Aculeata</taxon>
        <taxon>Vespoidea</taxon>
        <taxon>Vespidae</taxon>
        <taxon>Eumeninae</taxon>
        <taxon>Odynerus</taxon>
    </lineage>
</organism>
<sequence>MGWPKLFKDLLSKRKSDLERWTDDRERDWPIEVDEARNAWHTTHDKCASTCPGRQKVLTQEVTERRGQERGFSSIRRIFSPGWARGGSQRVSCNTRYSRNERIRGYLFLLLDKHPRNKVIIVSCSYINGLEFTRPDEIDENPLMFSKLPSNLC</sequence>
<dbReference type="Proteomes" id="UP001258017">
    <property type="component" value="Unassembled WGS sequence"/>
</dbReference>
<gene>
    <name evidence="1" type="ORF">KPH14_005352</name>
</gene>
<protein>
    <submittedName>
        <fullName evidence="1">Uncharacterized protein</fullName>
    </submittedName>
</protein>
<evidence type="ECO:0000313" key="2">
    <source>
        <dbReference type="Proteomes" id="UP001258017"/>
    </source>
</evidence>
<keyword evidence="2" id="KW-1185">Reference proteome</keyword>
<reference evidence="1" key="1">
    <citation type="submission" date="2021-08" db="EMBL/GenBank/DDBJ databases">
        <authorList>
            <person name="Misof B."/>
            <person name="Oliver O."/>
            <person name="Podsiadlowski L."/>
            <person name="Donath A."/>
            <person name="Peters R."/>
            <person name="Mayer C."/>
            <person name="Rust J."/>
            <person name="Gunkel S."/>
            <person name="Lesny P."/>
            <person name="Martin S."/>
            <person name="Oeyen J.P."/>
            <person name="Petersen M."/>
            <person name="Panagiotis P."/>
            <person name="Wilbrandt J."/>
            <person name="Tanja T."/>
        </authorList>
    </citation>
    <scope>NUCLEOTIDE SEQUENCE</scope>
    <source>
        <strain evidence="1">GBR_01_08_01A</strain>
        <tissue evidence="1">Thorax + abdomen</tissue>
    </source>
</reference>
<dbReference type="EMBL" id="JAIFRP010004405">
    <property type="protein sequence ID" value="KAK2576691.1"/>
    <property type="molecule type" value="Genomic_DNA"/>
</dbReference>
<proteinExistence type="predicted"/>